<dbReference type="Gene3D" id="3.40.630.30">
    <property type="match status" value="1"/>
</dbReference>
<organism evidence="4 5">
    <name type="scientific">Alkalibacillus flavidus</name>
    <dbReference type="NCBI Taxonomy" id="546021"/>
    <lineage>
        <taxon>Bacteria</taxon>
        <taxon>Bacillati</taxon>
        <taxon>Bacillota</taxon>
        <taxon>Bacilli</taxon>
        <taxon>Bacillales</taxon>
        <taxon>Bacillaceae</taxon>
        <taxon>Alkalibacillus</taxon>
    </lineage>
</organism>
<name>A0ABV2KUS6_9BACI</name>
<keyword evidence="1" id="KW-0808">Transferase</keyword>
<dbReference type="PANTHER" id="PTHR43877">
    <property type="entry name" value="AMINOALKYLPHOSPHONATE N-ACETYLTRANSFERASE-RELATED-RELATED"/>
    <property type="match status" value="1"/>
</dbReference>
<evidence type="ECO:0000259" key="3">
    <source>
        <dbReference type="PROSITE" id="PS51186"/>
    </source>
</evidence>
<evidence type="ECO:0000256" key="1">
    <source>
        <dbReference type="ARBA" id="ARBA00022679"/>
    </source>
</evidence>
<evidence type="ECO:0000256" key="2">
    <source>
        <dbReference type="ARBA" id="ARBA00023315"/>
    </source>
</evidence>
<reference evidence="4 5" key="1">
    <citation type="submission" date="2024-06" db="EMBL/GenBank/DDBJ databases">
        <title>Genomic Encyclopedia of Type Strains, Phase IV (KMG-IV): sequencing the most valuable type-strain genomes for metagenomic binning, comparative biology and taxonomic classification.</title>
        <authorList>
            <person name="Goeker M."/>
        </authorList>
    </citation>
    <scope>NUCLEOTIDE SEQUENCE [LARGE SCALE GENOMIC DNA]</scope>
    <source>
        <strain evidence="4 5">DSM 23520</strain>
    </source>
</reference>
<keyword evidence="2" id="KW-0012">Acyltransferase</keyword>
<dbReference type="InterPro" id="IPR016181">
    <property type="entry name" value="Acyl_CoA_acyltransferase"/>
</dbReference>
<dbReference type="InterPro" id="IPR000182">
    <property type="entry name" value="GNAT_dom"/>
</dbReference>
<dbReference type="CDD" id="cd04301">
    <property type="entry name" value="NAT_SF"/>
    <property type="match status" value="1"/>
</dbReference>
<sequence>MSVTVRELDQNDFQAVREVAQASWHDTYDDLLPRHVQDAFLTEAYSDYNMQQRLMRGGFWVAEDDNGIIGFANFTPVDEQGDADLVAIYMHPDHIGQGVGSMLLQTGIQQLTTLRYLYVDVEKENDVGMRFYEAKGFKVVKEFDEVFAGHTLSTVRMVLELEVDEA</sequence>
<accession>A0ABV2KUS6</accession>
<dbReference type="Proteomes" id="UP001549167">
    <property type="component" value="Unassembled WGS sequence"/>
</dbReference>
<dbReference type="RefSeq" id="WP_354219904.1">
    <property type="nucleotide sequence ID" value="NZ_JBEPMX010000006.1"/>
</dbReference>
<gene>
    <name evidence="4" type="ORF">ABID56_001417</name>
</gene>
<dbReference type="InterPro" id="IPR050832">
    <property type="entry name" value="Bact_Acetyltransf"/>
</dbReference>
<protein>
    <submittedName>
        <fullName evidence="4">Ribosomal protein S18 acetylase RimI-like enzyme</fullName>
    </submittedName>
</protein>
<evidence type="ECO:0000313" key="5">
    <source>
        <dbReference type="Proteomes" id="UP001549167"/>
    </source>
</evidence>
<dbReference type="Pfam" id="PF00583">
    <property type="entry name" value="Acetyltransf_1"/>
    <property type="match status" value="1"/>
</dbReference>
<feature type="domain" description="N-acetyltransferase" evidence="3">
    <location>
        <begin position="3"/>
        <end position="162"/>
    </location>
</feature>
<proteinExistence type="predicted"/>
<dbReference type="SUPFAM" id="SSF55729">
    <property type="entry name" value="Acyl-CoA N-acyltransferases (Nat)"/>
    <property type="match status" value="1"/>
</dbReference>
<dbReference type="EMBL" id="JBEPMX010000006">
    <property type="protein sequence ID" value="MET3683322.1"/>
    <property type="molecule type" value="Genomic_DNA"/>
</dbReference>
<keyword evidence="5" id="KW-1185">Reference proteome</keyword>
<evidence type="ECO:0000313" key="4">
    <source>
        <dbReference type="EMBL" id="MET3683322.1"/>
    </source>
</evidence>
<comment type="caution">
    <text evidence="4">The sequence shown here is derived from an EMBL/GenBank/DDBJ whole genome shotgun (WGS) entry which is preliminary data.</text>
</comment>
<dbReference type="PROSITE" id="PS51186">
    <property type="entry name" value="GNAT"/>
    <property type="match status" value="1"/>
</dbReference>